<feature type="region of interest" description="Disordered" evidence="1">
    <location>
        <begin position="587"/>
        <end position="674"/>
    </location>
</feature>
<evidence type="ECO:0000313" key="3">
    <source>
        <dbReference type="EMBL" id="PIG84400.1"/>
    </source>
</evidence>
<dbReference type="Gene3D" id="1.20.140.10">
    <property type="entry name" value="Butyryl-CoA Dehydrogenase, subunit A, domain 3"/>
    <property type="match status" value="1"/>
</dbReference>
<dbReference type="SUPFAM" id="SSF56645">
    <property type="entry name" value="Acyl-CoA dehydrogenase NM domain-like"/>
    <property type="match status" value="1"/>
</dbReference>
<evidence type="ECO:0000256" key="1">
    <source>
        <dbReference type="SAM" id="MobiDB-lite"/>
    </source>
</evidence>
<protein>
    <submittedName>
        <fullName evidence="3">Acyl-CoA oxidase</fullName>
    </submittedName>
</protein>
<name>A0A2G7FUW0_9EURO</name>
<dbReference type="PANTHER" id="PTHR10909">
    <property type="entry name" value="ELECTRON TRANSPORT OXIDOREDUCTASE"/>
    <property type="match status" value="1"/>
</dbReference>
<dbReference type="GO" id="GO:0005504">
    <property type="term" value="F:fatty acid binding"/>
    <property type="evidence" value="ECO:0007669"/>
    <property type="project" value="TreeGrafter"/>
</dbReference>
<sequence>MLSNGVSSHPQPLFDSAFLLNLDLFRVSTDDATRDEKIALAYHRARAIARAYAFKMEDILYLSDKFWKFHQDMIHTQDSAAFSLLAIQFNLCVGTLAPFLRHREDLECLIEPLLNFEISGQFLLTEVGHGLDAQAIETLATLLPDGAFDLHTPSPDAAKFMPATSPIPGFPRVGIVIARLIVEDEDRGVRPFFVWLNDGHEMSTGIYARVLPGRAGSKPLDHCITSFKHVRLPHSALLGSLEAPTDPRKSFRSAIHRVYIGTLSLSTVLISALKRSVFVAGKYSFRRYIWGPSNHPRPIISFRTQQRPILHTLAQIAVFDPYTQESIKQYMDPRIPYIVRQGIAAAFKAVLTRATQESLHQLAERCGPQGLFAYNNIIDNQIEARGNSIAEGDTLALCIRFASELILERYSMPAPRYPFSLLAVFETGLFQHARDIVNSLGGAYRKAEFNTRILPRCQTLVEAIGHRLAYEAALDAGVASELLDLYEAGVVLRHSGWFVENLALDTETQFNMEMQAMNSILPRLGDLLNATGAEPYCTAPIVSDEAWREFTRSLEVHHGNARMDICEYDAELAESHRLSESMTERYATMTNTSSRQQTLQSPRGRDTSSVMTMDEEQQGWNVSTAPIEGEIERTLEPSREDNSKSARTSLENRHAVPHSSIDSSSSSSAEDEDPELFTAPAHTEMAYMVTRHVTAHLQALMLLTIRLASIQVDDEDTLEEVRSGLCDTEGSERSPIDRLTVEMSDVSILHSVVGDVCTDSEPPTEGATTP</sequence>
<accession>A0A2G7FUW0</accession>
<dbReference type="STRING" id="656916.A0A2G7FUW0"/>
<dbReference type="InterPro" id="IPR055060">
    <property type="entry name" value="ACOX_C_alpha1"/>
</dbReference>
<dbReference type="GO" id="GO:0071949">
    <property type="term" value="F:FAD binding"/>
    <property type="evidence" value="ECO:0007669"/>
    <property type="project" value="InterPro"/>
</dbReference>
<organism evidence="3 4">
    <name type="scientific">Aspergillus arachidicola</name>
    <dbReference type="NCBI Taxonomy" id="656916"/>
    <lineage>
        <taxon>Eukaryota</taxon>
        <taxon>Fungi</taxon>
        <taxon>Dikarya</taxon>
        <taxon>Ascomycota</taxon>
        <taxon>Pezizomycotina</taxon>
        <taxon>Eurotiomycetes</taxon>
        <taxon>Eurotiomycetidae</taxon>
        <taxon>Eurotiales</taxon>
        <taxon>Aspergillaceae</taxon>
        <taxon>Aspergillus</taxon>
        <taxon>Aspergillus subgen. Circumdati</taxon>
    </lineage>
</organism>
<feature type="domain" description="Acyl-CoA oxidase C-alpha1" evidence="2">
    <location>
        <begin position="268"/>
        <end position="405"/>
    </location>
</feature>
<reference evidence="3 4" key="1">
    <citation type="submission" date="2017-05" db="EMBL/GenBank/DDBJ databases">
        <title>Genome sequence for an aflatoxigenic pathogen of Argentinian peanut, Aspergillus arachidicola.</title>
        <authorList>
            <person name="Moore G."/>
            <person name="Beltz S.B."/>
            <person name="Mack B.M."/>
        </authorList>
    </citation>
    <scope>NUCLEOTIDE SEQUENCE [LARGE SCALE GENOMIC DNA]</scope>
    <source>
        <strain evidence="3 4">CBS 117610</strain>
    </source>
</reference>
<dbReference type="AlphaFoldDB" id="A0A2G7FUW0"/>
<dbReference type="Pfam" id="PF22924">
    <property type="entry name" value="ACOX_C_alpha1"/>
    <property type="match status" value="1"/>
</dbReference>
<proteinExistence type="predicted"/>
<dbReference type="PANTHER" id="PTHR10909:SF382">
    <property type="entry name" value="ACYL-COENZYME A OXIDASE"/>
    <property type="match status" value="1"/>
</dbReference>
<dbReference type="GO" id="GO:0005777">
    <property type="term" value="C:peroxisome"/>
    <property type="evidence" value="ECO:0007669"/>
    <property type="project" value="InterPro"/>
</dbReference>
<dbReference type="GO" id="GO:0033540">
    <property type="term" value="P:fatty acid beta-oxidation using acyl-CoA oxidase"/>
    <property type="evidence" value="ECO:0007669"/>
    <property type="project" value="TreeGrafter"/>
</dbReference>
<feature type="compositionally biased region" description="Low complexity" evidence="1">
    <location>
        <begin position="659"/>
        <end position="668"/>
    </location>
</feature>
<dbReference type="InterPro" id="IPR046373">
    <property type="entry name" value="Acyl-CoA_Oxase/DH_mid-dom_sf"/>
</dbReference>
<keyword evidence="4" id="KW-1185">Reference proteome</keyword>
<dbReference type="EMBL" id="NEXV01000384">
    <property type="protein sequence ID" value="PIG84400.1"/>
    <property type="molecule type" value="Genomic_DNA"/>
</dbReference>
<feature type="compositionally biased region" description="Polar residues" evidence="1">
    <location>
        <begin position="588"/>
        <end position="611"/>
    </location>
</feature>
<feature type="compositionally biased region" description="Basic and acidic residues" evidence="1">
    <location>
        <begin position="630"/>
        <end position="654"/>
    </location>
</feature>
<dbReference type="InterPro" id="IPR036250">
    <property type="entry name" value="AcylCo_DH-like_C"/>
</dbReference>
<dbReference type="GO" id="GO:0003997">
    <property type="term" value="F:acyl-CoA oxidase activity"/>
    <property type="evidence" value="ECO:0007669"/>
    <property type="project" value="InterPro"/>
</dbReference>
<dbReference type="Gene3D" id="2.40.110.10">
    <property type="entry name" value="Butyryl-CoA Dehydrogenase, subunit A, domain 2"/>
    <property type="match status" value="1"/>
</dbReference>
<comment type="caution">
    <text evidence="3">The sequence shown here is derived from an EMBL/GenBank/DDBJ whole genome shotgun (WGS) entry which is preliminary data.</text>
</comment>
<dbReference type="InterPro" id="IPR009100">
    <property type="entry name" value="AcylCoA_DH/oxidase_NM_dom_sf"/>
</dbReference>
<dbReference type="InterPro" id="IPR012258">
    <property type="entry name" value="Acyl-CoA_oxidase"/>
</dbReference>
<evidence type="ECO:0000313" key="4">
    <source>
        <dbReference type="Proteomes" id="UP000231358"/>
    </source>
</evidence>
<dbReference type="SUPFAM" id="SSF47203">
    <property type="entry name" value="Acyl-CoA dehydrogenase C-terminal domain-like"/>
    <property type="match status" value="1"/>
</dbReference>
<dbReference type="Proteomes" id="UP000231358">
    <property type="component" value="Unassembled WGS sequence"/>
</dbReference>
<evidence type="ECO:0000259" key="2">
    <source>
        <dbReference type="Pfam" id="PF22924"/>
    </source>
</evidence>
<dbReference type="GO" id="GO:0055088">
    <property type="term" value="P:lipid homeostasis"/>
    <property type="evidence" value="ECO:0007669"/>
    <property type="project" value="TreeGrafter"/>
</dbReference>
<gene>
    <name evidence="3" type="ORF">AARAC_003909</name>
</gene>